<reference evidence="2 3" key="1">
    <citation type="submission" date="2016-11" db="EMBL/GenBank/DDBJ databases">
        <authorList>
            <person name="Jaros S."/>
            <person name="Januszkiewicz K."/>
            <person name="Wedrychowicz H."/>
        </authorList>
    </citation>
    <scope>NUCLEOTIDE SEQUENCE [LARGE SCALE GENOMIC DNA]</scope>
    <source>
        <strain evidence="2 3">DSM 45627</strain>
    </source>
</reference>
<dbReference type="RefSeq" id="WP_073391611.1">
    <property type="nucleotide sequence ID" value="NZ_FQVU01000005.1"/>
</dbReference>
<keyword evidence="3" id="KW-1185">Reference proteome</keyword>
<dbReference type="Proteomes" id="UP000186132">
    <property type="component" value="Unassembled WGS sequence"/>
</dbReference>
<dbReference type="PANTHER" id="PTHR43245:SF52">
    <property type="entry name" value="NAD-DEPENDENT EPIMERASE_DEHYDRATASE"/>
    <property type="match status" value="1"/>
</dbReference>
<dbReference type="InterPro" id="IPR036291">
    <property type="entry name" value="NAD(P)-bd_dom_sf"/>
</dbReference>
<dbReference type="InterPro" id="IPR001509">
    <property type="entry name" value="Epimerase_deHydtase"/>
</dbReference>
<name>A0A1M5QWU4_9ACTN</name>
<evidence type="ECO:0000313" key="3">
    <source>
        <dbReference type="Proteomes" id="UP000186132"/>
    </source>
</evidence>
<dbReference type="AlphaFoldDB" id="A0A1M5QWU4"/>
<dbReference type="InterPro" id="IPR050177">
    <property type="entry name" value="Lipid_A_modif_metabolic_enz"/>
</dbReference>
<dbReference type="SUPFAM" id="SSF51735">
    <property type="entry name" value="NAD(P)-binding Rossmann-fold domains"/>
    <property type="match status" value="1"/>
</dbReference>
<evidence type="ECO:0000259" key="1">
    <source>
        <dbReference type="Pfam" id="PF01370"/>
    </source>
</evidence>
<evidence type="ECO:0000313" key="2">
    <source>
        <dbReference type="EMBL" id="SHH18624.1"/>
    </source>
</evidence>
<dbReference type="PANTHER" id="PTHR43245">
    <property type="entry name" value="BIFUNCTIONAL POLYMYXIN RESISTANCE PROTEIN ARNA"/>
    <property type="match status" value="1"/>
</dbReference>
<feature type="domain" description="NAD-dependent epimerase/dehydratase" evidence="1">
    <location>
        <begin position="5"/>
        <end position="188"/>
    </location>
</feature>
<organism evidence="2 3">
    <name type="scientific">Jatrophihabitans endophyticus</name>
    <dbReference type="NCBI Taxonomy" id="1206085"/>
    <lineage>
        <taxon>Bacteria</taxon>
        <taxon>Bacillati</taxon>
        <taxon>Actinomycetota</taxon>
        <taxon>Actinomycetes</taxon>
        <taxon>Jatrophihabitantales</taxon>
        <taxon>Jatrophihabitantaceae</taxon>
        <taxon>Jatrophihabitans</taxon>
    </lineage>
</organism>
<sequence>MSSIVLITGVSRLLGGRLAALLSADPAIERIIGIDTAPPRGAALQQLGRAEFVRADIRNPLVAKVIGQARVTTVVHASLLASPRQAGGRVPMQELNVTGTMQLLAACQHSDTVERVVLKSTAAVYGAGPDAPAVFTEDMPPLAGSRSGFAKDAVEVEGYLRGFGRRRPDVAVAVLRLADLVGPTVDSALSRYLAMPVVPTPLGYDPRLQLLHESDAVEVLRSVTTGRFTGTVNVAGDGVLTLSQVVRRAGHRSLPVPAAAIGALGGLVRNAGVADLGPEEVRYLTYGRALDTTALRERVGYLPRYSTERAVDEVFAPRWSRPGRVRRAVLGST</sequence>
<dbReference type="Gene3D" id="3.40.50.720">
    <property type="entry name" value="NAD(P)-binding Rossmann-like Domain"/>
    <property type="match status" value="1"/>
</dbReference>
<dbReference type="Pfam" id="PF01370">
    <property type="entry name" value="Epimerase"/>
    <property type="match status" value="1"/>
</dbReference>
<gene>
    <name evidence="2" type="ORF">SAMN05443575_3380</name>
</gene>
<dbReference type="EMBL" id="FQVU01000005">
    <property type="protein sequence ID" value="SHH18624.1"/>
    <property type="molecule type" value="Genomic_DNA"/>
</dbReference>
<accession>A0A1M5QWU4</accession>
<protein>
    <submittedName>
        <fullName evidence="2">UDP-glucose 4-epimerase</fullName>
    </submittedName>
</protein>
<proteinExistence type="predicted"/>
<dbReference type="STRING" id="1206085.SAMN05443575_3380"/>